<dbReference type="Gene3D" id="1.10.287.1060">
    <property type="entry name" value="ESAT-6-like"/>
    <property type="match status" value="1"/>
</dbReference>
<evidence type="ECO:0000313" key="2">
    <source>
        <dbReference type="EMBL" id="GIL31654.1"/>
    </source>
</evidence>
<dbReference type="SUPFAM" id="SSF140453">
    <property type="entry name" value="EsxAB dimer-like"/>
    <property type="match status" value="1"/>
</dbReference>
<accession>A0A8J4AJ13</accession>
<dbReference type="InterPro" id="IPR036689">
    <property type="entry name" value="ESAT-6-like_sf"/>
</dbReference>
<dbReference type="EMBL" id="BOPO01000149">
    <property type="protein sequence ID" value="GIL31654.1"/>
    <property type="molecule type" value="Genomic_DNA"/>
</dbReference>
<proteinExistence type="predicted"/>
<organism evidence="2 3">
    <name type="scientific">Actinocatenispora comari</name>
    <dbReference type="NCBI Taxonomy" id="2807577"/>
    <lineage>
        <taxon>Bacteria</taxon>
        <taxon>Bacillati</taxon>
        <taxon>Actinomycetota</taxon>
        <taxon>Actinomycetes</taxon>
        <taxon>Micromonosporales</taxon>
        <taxon>Micromonosporaceae</taxon>
        <taxon>Actinocatenispora</taxon>
    </lineage>
</organism>
<dbReference type="Proteomes" id="UP000614996">
    <property type="component" value="Unassembled WGS sequence"/>
</dbReference>
<name>A0A8J4AJ13_9ACTN</name>
<evidence type="ECO:0000313" key="3">
    <source>
        <dbReference type="Proteomes" id="UP000614996"/>
    </source>
</evidence>
<gene>
    <name evidence="2" type="ORF">NUM_69080</name>
</gene>
<dbReference type="AlphaFoldDB" id="A0A8J4AJ13"/>
<reference evidence="3" key="1">
    <citation type="journal article" date="2021" name="Int. J. Syst. Evol. Microbiol.">
        <title>Actinocatenispora comari sp. nov., an endophytic actinomycete isolated from aerial parts of Comarum salesowianum.</title>
        <authorList>
            <person name="Oyunbileg N."/>
            <person name="Iizaka Y."/>
            <person name="Hamada M."/>
            <person name="Davaapurev B.O."/>
            <person name="Fukumoto A."/>
            <person name="Tsetseg B."/>
            <person name="Kato F."/>
            <person name="Tamura T."/>
            <person name="Batkhuu J."/>
            <person name="Anzai Y."/>
        </authorList>
    </citation>
    <scope>NUCLEOTIDE SEQUENCE [LARGE SCALE GENOMIC DNA]</scope>
    <source>
        <strain evidence="3">NUM-2625</strain>
    </source>
</reference>
<sequence length="259" mass="27491">MAFTDVKDPTDRLVAPKEPSDKDFDSAWDDWTKFTGSLSVSHWLLEAMDLVCGCNPVEQVSEYIGGSWASYAKQAEMWRNIGKAVGDVAANVDHGEATLALSWQGNAANGALHYFDKLIEEIQEQPKVLNKIADAYEKAAHGVWAFTQAIGGLIEGLIDELLEVAAAMLAAELTAETGVGAIVGTGVAVFEAAEAMHTWGEITKAINATNEIVDNAISTLEDLASSGAGELKLSTFSQGAYQNPVATVTGPISEGELTK</sequence>
<protein>
    <recommendedName>
        <fullName evidence="4">WXG100 family type VII secretion target</fullName>
    </recommendedName>
</protein>
<evidence type="ECO:0008006" key="4">
    <source>
        <dbReference type="Google" id="ProtNLM"/>
    </source>
</evidence>
<keyword evidence="3" id="KW-1185">Reference proteome</keyword>
<feature type="region of interest" description="Disordered" evidence="1">
    <location>
        <begin position="1"/>
        <end position="22"/>
    </location>
</feature>
<dbReference type="RefSeq" id="WP_207129225.1">
    <property type="nucleotide sequence ID" value="NZ_BOPO01000149.1"/>
</dbReference>
<comment type="caution">
    <text evidence="2">The sequence shown here is derived from an EMBL/GenBank/DDBJ whole genome shotgun (WGS) entry which is preliminary data.</text>
</comment>
<evidence type="ECO:0000256" key="1">
    <source>
        <dbReference type="SAM" id="MobiDB-lite"/>
    </source>
</evidence>